<organism evidence="1 2">
    <name type="scientific">Nematostella vectensis</name>
    <name type="common">Starlet sea anemone</name>
    <dbReference type="NCBI Taxonomy" id="45351"/>
    <lineage>
        <taxon>Eukaryota</taxon>
        <taxon>Metazoa</taxon>
        <taxon>Cnidaria</taxon>
        <taxon>Anthozoa</taxon>
        <taxon>Hexacorallia</taxon>
        <taxon>Actiniaria</taxon>
        <taxon>Edwardsiidae</taxon>
        <taxon>Nematostella</taxon>
    </lineage>
</organism>
<sequence>MPKLAPVCFLIDGDKSLALGEGKDPSLRNGAKENPFHDPSSCLSLSPRLCSALPLEPGRSDAYNLRSNKDLLLAVPRTRWKTFGDTAFAHAGPSAWNSPPKLFRDIKGRKPFKQALKTHLFRLAYFT</sequence>
<keyword evidence="2" id="KW-1185">Reference proteome</keyword>
<accession>A7SMT9</accession>
<protein>
    <submittedName>
        <fullName evidence="1">Uncharacterized protein</fullName>
    </submittedName>
</protein>
<dbReference type="AlphaFoldDB" id="A7SMT9"/>
<dbReference type="Proteomes" id="UP000001593">
    <property type="component" value="Unassembled WGS sequence"/>
</dbReference>
<proteinExistence type="predicted"/>
<dbReference type="HOGENOM" id="CLU_1973124_0_0_1"/>
<name>A7SMT9_NEMVE</name>
<dbReference type="InParanoid" id="A7SMT9"/>
<evidence type="ECO:0000313" key="1">
    <source>
        <dbReference type="EMBL" id="EDO34997.1"/>
    </source>
</evidence>
<dbReference type="EMBL" id="DS469712">
    <property type="protein sequence ID" value="EDO34997.1"/>
    <property type="molecule type" value="Genomic_DNA"/>
</dbReference>
<evidence type="ECO:0000313" key="2">
    <source>
        <dbReference type="Proteomes" id="UP000001593"/>
    </source>
</evidence>
<dbReference type="PhylomeDB" id="A7SMT9"/>
<reference evidence="1 2" key="1">
    <citation type="journal article" date="2007" name="Science">
        <title>Sea anemone genome reveals ancestral eumetazoan gene repertoire and genomic organization.</title>
        <authorList>
            <person name="Putnam N.H."/>
            <person name="Srivastava M."/>
            <person name="Hellsten U."/>
            <person name="Dirks B."/>
            <person name="Chapman J."/>
            <person name="Salamov A."/>
            <person name="Terry A."/>
            <person name="Shapiro H."/>
            <person name="Lindquist E."/>
            <person name="Kapitonov V.V."/>
            <person name="Jurka J."/>
            <person name="Genikhovich G."/>
            <person name="Grigoriev I.V."/>
            <person name="Lucas S.M."/>
            <person name="Steele R.E."/>
            <person name="Finnerty J.R."/>
            <person name="Technau U."/>
            <person name="Martindale M.Q."/>
            <person name="Rokhsar D.S."/>
        </authorList>
    </citation>
    <scope>NUCLEOTIDE SEQUENCE [LARGE SCALE GENOMIC DNA]</scope>
    <source>
        <strain evidence="2">CH2 X CH6</strain>
    </source>
</reference>
<gene>
    <name evidence="1" type="ORF">NEMVEDRAFT_v1g214674</name>
</gene>